<feature type="transmembrane region" description="Helical" evidence="1">
    <location>
        <begin position="15"/>
        <end position="34"/>
    </location>
</feature>
<gene>
    <name evidence="2" type="ORF">Eint_060720</name>
</gene>
<reference evidence="2 3" key="1">
    <citation type="journal article" date="2010" name="Nat. Commun.">
        <title>The complete sequence of the smallest known nuclear genome from the microsporidian Encephalitozoon intestinalis.</title>
        <authorList>
            <person name="Corradi N."/>
            <person name="Pombert J.-F."/>
            <person name="Farinelli L."/>
            <person name="Didier E.S."/>
            <person name="Keeling P.J."/>
        </authorList>
    </citation>
    <scope>NUCLEOTIDE SEQUENCE [LARGE SCALE GENOMIC DNA]</scope>
    <source>
        <strain evidence="2 3">ATCC 50506</strain>
    </source>
</reference>
<evidence type="ECO:0000313" key="3">
    <source>
        <dbReference type="Proteomes" id="UP000002313"/>
    </source>
</evidence>
<dbReference type="EMBL" id="CP001947">
    <property type="protein sequence ID" value="ADM11680.1"/>
    <property type="molecule type" value="Genomic_DNA"/>
</dbReference>
<proteinExistence type="predicted"/>
<keyword evidence="3" id="KW-1185">Reference proteome</keyword>
<protein>
    <submittedName>
        <fullName evidence="2">Uncharacterized protein</fullName>
    </submittedName>
</protein>
<evidence type="ECO:0000256" key="1">
    <source>
        <dbReference type="SAM" id="Phobius"/>
    </source>
</evidence>
<feature type="transmembrane region" description="Helical" evidence="1">
    <location>
        <begin position="86"/>
        <end position="106"/>
    </location>
</feature>
<dbReference type="AlphaFoldDB" id="E0S7K1"/>
<name>E0S7K1_ENCIT</name>
<feature type="transmembrane region" description="Helical" evidence="1">
    <location>
        <begin position="54"/>
        <end position="74"/>
    </location>
</feature>
<keyword evidence="1" id="KW-0812">Transmembrane</keyword>
<feature type="transmembrane region" description="Helical" evidence="1">
    <location>
        <begin position="118"/>
        <end position="137"/>
    </location>
</feature>
<dbReference type="OrthoDB" id="2194829at2759"/>
<dbReference type="VEuPathDB" id="MicrosporidiaDB:Eint_060720"/>
<dbReference type="HOGENOM" id="CLU_1077794_0_0_1"/>
<evidence type="ECO:0000313" key="2">
    <source>
        <dbReference type="EMBL" id="ADM11680.1"/>
    </source>
</evidence>
<keyword evidence="1" id="KW-1133">Transmembrane helix</keyword>
<feature type="transmembrane region" description="Helical" evidence="1">
    <location>
        <begin position="172"/>
        <end position="193"/>
    </location>
</feature>
<dbReference type="KEGG" id="ein:Eint_060720"/>
<dbReference type="RefSeq" id="XP_003073040.1">
    <property type="nucleotide sequence ID" value="XM_003072994.1"/>
</dbReference>
<feature type="transmembrane region" description="Helical" evidence="1">
    <location>
        <begin position="214"/>
        <end position="234"/>
    </location>
</feature>
<feature type="transmembrane region" description="Helical" evidence="1">
    <location>
        <begin position="149"/>
        <end position="166"/>
    </location>
</feature>
<organism evidence="2 3">
    <name type="scientific">Encephalitozoon intestinalis (strain ATCC 50506)</name>
    <name type="common">Microsporidian parasite</name>
    <name type="synonym">Septata intestinalis</name>
    <dbReference type="NCBI Taxonomy" id="876142"/>
    <lineage>
        <taxon>Eukaryota</taxon>
        <taxon>Fungi</taxon>
        <taxon>Fungi incertae sedis</taxon>
        <taxon>Microsporidia</taxon>
        <taxon>Unikaryonidae</taxon>
        <taxon>Encephalitozoon</taxon>
    </lineage>
</organism>
<dbReference type="GeneID" id="9699361"/>
<sequence>MQENKTSEELKKRHIPLDFILSIINFFVAAVQLGYGKFKGDQSKDSGFSKYSKFITAIVLLIPIFKIFYQLSRFRRECGVKKMNRIKILCMVAYLLVLSAAIVLLFKDSPSFSLETQGMMVAQASLLGMVISSLLINYKNLQKGNYIDYFIILASLAFAARLVALFPPFKVYGIVVAISEWASIAIALVLPVLQSLLYPEIISLPISSEDFAMLNALNAAILILGAGIVASPYIQNWYSKFRKDGNGTQKIPAK</sequence>
<dbReference type="Proteomes" id="UP000002313">
    <property type="component" value="Chromosome VI"/>
</dbReference>
<reference evidence="2 3" key="2">
    <citation type="journal article" date="2012" name="Proc. Natl. Acad. Sci. U.S.A.">
        <title>Gain and loss of multiple functionally related, horizontally transferred genes in the reduced genomes of two microsporidian parasites.</title>
        <authorList>
            <person name="Pombert J.-F."/>
            <person name="Selman M."/>
            <person name="Burki F."/>
            <person name="Bardell F.T."/>
            <person name="Farinelli L."/>
            <person name="Solter L.F."/>
            <person name="Whitman D.W."/>
            <person name="Weiss L.M."/>
            <person name="Corradi N."/>
            <person name="Keeling P.J."/>
        </authorList>
    </citation>
    <scope>NUCLEOTIDE SEQUENCE [LARGE SCALE GENOMIC DNA]</scope>
    <source>
        <strain evidence="2 3">ATCC 50506</strain>
    </source>
</reference>
<keyword evidence="1" id="KW-0472">Membrane</keyword>
<accession>E0S7K1</accession>